<dbReference type="Proteomes" id="UP001153269">
    <property type="component" value="Unassembled WGS sequence"/>
</dbReference>
<dbReference type="AlphaFoldDB" id="A0A9N7U1T4"/>
<feature type="region of interest" description="Disordered" evidence="1">
    <location>
        <begin position="127"/>
        <end position="149"/>
    </location>
</feature>
<gene>
    <name evidence="2" type="ORF">PLEPLA_LOCUS10093</name>
</gene>
<sequence>MEIPPVVNSEGSQFRTVLGSHAFSAQESCSENGSPDHGGDDCPPGPQTHSLLVSDQDGTKLKKSFAFVSSNNVEFPEAVSSQEPQQVIPAGALLDPSPLASGQVHEAGTVFTSPSSNEDCCYDSPLPLPVTERQSDQAVPHQTGATCSILRPDSTAPLVVPAPVHDSGRRFLDLPRIVKHKLSSITFSDNACAAATENHAYANESSDDGASSPEEDEEDEEEDGHDDGDDDDDDDEDLFPELPQSRELHVGYRHRRGGKAKQKRRGAVSGRAEADHRSNGHEAEEETSSKEVKSPWSESMSQLMRKLDQLNLDIEEALSASSSPSNTPCTARKKQLSDVILESTELHTGGNGAAGTDSCCASEAVTGTMKLKQGSSHVRCRIKVHSPPNIEGPGSPKTRLRGMSEPSRIFCSSQRLSGNKSKEQEDGSDTLDEMKFQLSEQTPPVSSVEAITISGK</sequence>
<feature type="region of interest" description="Disordered" evidence="1">
    <location>
        <begin position="384"/>
        <end position="456"/>
    </location>
</feature>
<evidence type="ECO:0000256" key="1">
    <source>
        <dbReference type="SAM" id="MobiDB-lite"/>
    </source>
</evidence>
<name>A0A9N7U1T4_PLEPL</name>
<protein>
    <submittedName>
        <fullName evidence="2">Uncharacterized protein</fullName>
    </submittedName>
</protein>
<feature type="compositionally biased region" description="Basic and acidic residues" evidence="1">
    <location>
        <begin position="272"/>
        <end position="293"/>
    </location>
</feature>
<reference evidence="2" key="1">
    <citation type="submission" date="2020-03" db="EMBL/GenBank/DDBJ databases">
        <authorList>
            <person name="Weist P."/>
        </authorList>
    </citation>
    <scope>NUCLEOTIDE SEQUENCE</scope>
</reference>
<evidence type="ECO:0000313" key="2">
    <source>
        <dbReference type="EMBL" id="CAB1422204.1"/>
    </source>
</evidence>
<dbReference type="EMBL" id="CADEAL010000569">
    <property type="protein sequence ID" value="CAB1422204.1"/>
    <property type="molecule type" value="Genomic_DNA"/>
</dbReference>
<feature type="compositionally biased region" description="Polar residues" evidence="1">
    <location>
        <begin position="410"/>
        <end position="419"/>
    </location>
</feature>
<feature type="region of interest" description="Disordered" evidence="1">
    <location>
        <begin position="25"/>
        <end position="52"/>
    </location>
</feature>
<feature type="region of interest" description="Disordered" evidence="1">
    <location>
        <begin position="199"/>
        <end position="301"/>
    </location>
</feature>
<evidence type="ECO:0000313" key="3">
    <source>
        <dbReference type="Proteomes" id="UP001153269"/>
    </source>
</evidence>
<keyword evidence="3" id="KW-1185">Reference proteome</keyword>
<comment type="caution">
    <text evidence="2">The sequence shown here is derived from an EMBL/GenBank/DDBJ whole genome shotgun (WGS) entry which is preliminary data.</text>
</comment>
<accession>A0A9N7U1T4</accession>
<feature type="compositionally biased region" description="Basic residues" evidence="1">
    <location>
        <begin position="251"/>
        <end position="266"/>
    </location>
</feature>
<proteinExistence type="predicted"/>
<feature type="compositionally biased region" description="Acidic residues" evidence="1">
    <location>
        <begin position="213"/>
        <end position="239"/>
    </location>
</feature>
<organism evidence="2 3">
    <name type="scientific">Pleuronectes platessa</name>
    <name type="common">European plaice</name>
    <dbReference type="NCBI Taxonomy" id="8262"/>
    <lineage>
        <taxon>Eukaryota</taxon>
        <taxon>Metazoa</taxon>
        <taxon>Chordata</taxon>
        <taxon>Craniata</taxon>
        <taxon>Vertebrata</taxon>
        <taxon>Euteleostomi</taxon>
        <taxon>Actinopterygii</taxon>
        <taxon>Neopterygii</taxon>
        <taxon>Teleostei</taxon>
        <taxon>Neoteleostei</taxon>
        <taxon>Acanthomorphata</taxon>
        <taxon>Carangaria</taxon>
        <taxon>Pleuronectiformes</taxon>
        <taxon>Pleuronectoidei</taxon>
        <taxon>Pleuronectidae</taxon>
        <taxon>Pleuronectes</taxon>
    </lineage>
</organism>